<comment type="caution">
    <text evidence="1">The sequence shown here is derived from an EMBL/GenBank/DDBJ whole genome shotgun (WGS) entry which is preliminary data.</text>
</comment>
<dbReference type="EMBL" id="JAUSTI010000001">
    <property type="protein sequence ID" value="MDQ0169169.1"/>
    <property type="molecule type" value="Genomic_DNA"/>
</dbReference>
<dbReference type="Proteomes" id="UP001233836">
    <property type="component" value="Unassembled WGS sequence"/>
</dbReference>
<proteinExistence type="predicted"/>
<sequence>MAKQMKLVCMECENVQTGWTNEDGTVCNECGGKVDPVGYFDGQGSYISYGHKERNHHDIVININVAPWLEVLTQSLPKAFEEAVKAGMPVQVAHRACDEMIRRVVTTAITTDSGQG</sequence>
<protein>
    <submittedName>
        <fullName evidence="1">Uncharacterized protein</fullName>
    </submittedName>
</protein>
<keyword evidence="2" id="KW-1185">Reference proteome</keyword>
<evidence type="ECO:0000313" key="2">
    <source>
        <dbReference type="Proteomes" id="UP001233836"/>
    </source>
</evidence>
<evidence type="ECO:0000313" key="1">
    <source>
        <dbReference type="EMBL" id="MDQ0169169.1"/>
    </source>
</evidence>
<name>A0ABT9W7F8_9BACL</name>
<gene>
    <name evidence="1" type="ORF">J2T19_000606</name>
</gene>
<dbReference type="RefSeq" id="WP_307212971.1">
    <property type="nucleotide sequence ID" value="NZ_JAUSTI010000001.1"/>
</dbReference>
<reference evidence="1 2" key="1">
    <citation type="submission" date="2023-07" db="EMBL/GenBank/DDBJ databases">
        <title>Sorghum-associated microbial communities from plants grown in Nebraska, USA.</title>
        <authorList>
            <person name="Schachtman D."/>
        </authorList>
    </citation>
    <scope>NUCLEOTIDE SEQUENCE [LARGE SCALE GENOMIC DNA]</scope>
    <source>
        <strain evidence="1 2">DS1314</strain>
    </source>
</reference>
<accession>A0ABT9W7F8</accession>
<organism evidence="1 2">
    <name type="scientific">Paenibacillus tundrae</name>
    <dbReference type="NCBI Taxonomy" id="528187"/>
    <lineage>
        <taxon>Bacteria</taxon>
        <taxon>Bacillati</taxon>
        <taxon>Bacillota</taxon>
        <taxon>Bacilli</taxon>
        <taxon>Bacillales</taxon>
        <taxon>Paenibacillaceae</taxon>
        <taxon>Paenibacillus</taxon>
    </lineage>
</organism>